<evidence type="ECO:0000256" key="1">
    <source>
        <dbReference type="SAM" id="MobiDB-lite"/>
    </source>
</evidence>
<dbReference type="Proteomes" id="UP000799291">
    <property type="component" value="Unassembled WGS sequence"/>
</dbReference>
<feature type="compositionally biased region" description="Basic and acidic residues" evidence="1">
    <location>
        <begin position="38"/>
        <end position="54"/>
    </location>
</feature>
<accession>A0A6G1JKJ5</accession>
<dbReference type="AlphaFoldDB" id="A0A6G1JKJ5"/>
<keyword evidence="3" id="KW-1185">Reference proteome</keyword>
<feature type="compositionally biased region" description="Polar residues" evidence="1">
    <location>
        <begin position="28"/>
        <end position="37"/>
    </location>
</feature>
<feature type="compositionally biased region" description="Basic and acidic residues" evidence="1">
    <location>
        <begin position="105"/>
        <end position="116"/>
    </location>
</feature>
<organism evidence="2 3">
    <name type="scientific">Lentithecium fluviatile CBS 122367</name>
    <dbReference type="NCBI Taxonomy" id="1168545"/>
    <lineage>
        <taxon>Eukaryota</taxon>
        <taxon>Fungi</taxon>
        <taxon>Dikarya</taxon>
        <taxon>Ascomycota</taxon>
        <taxon>Pezizomycotina</taxon>
        <taxon>Dothideomycetes</taxon>
        <taxon>Pleosporomycetidae</taxon>
        <taxon>Pleosporales</taxon>
        <taxon>Massarineae</taxon>
        <taxon>Lentitheciaceae</taxon>
        <taxon>Lentithecium</taxon>
    </lineage>
</organism>
<sequence>MTRSRFRGNPSTLKPEWILEEAAIVATTSSADSVNDSTSHEETNEEDTTKREGETEAPNIAESQDTFSAVVSPIGTPRPARSKLKSRYAKSYTSTWTIPSCDNPKSQERVSKSQRPLRAEIHVSTDTPMVPPTPWSMVPPTPTKINFLADDVPPHSRWRRNENDGSPSRRFPSESVSAASPNSSGDAPPKAPYIASAYTPT</sequence>
<feature type="compositionally biased region" description="Pro residues" evidence="1">
    <location>
        <begin position="129"/>
        <end position="142"/>
    </location>
</feature>
<feature type="compositionally biased region" description="Polar residues" evidence="1">
    <location>
        <begin position="91"/>
        <end position="104"/>
    </location>
</feature>
<evidence type="ECO:0000313" key="3">
    <source>
        <dbReference type="Proteomes" id="UP000799291"/>
    </source>
</evidence>
<gene>
    <name evidence="2" type="ORF">K458DRAFT_412084</name>
</gene>
<protein>
    <submittedName>
        <fullName evidence="2">Uncharacterized protein</fullName>
    </submittedName>
</protein>
<feature type="region of interest" description="Disordered" evidence="1">
    <location>
        <begin position="123"/>
        <end position="142"/>
    </location>
</feature>
<feature type="compositionally biased region" description="Low complexity" evidence="1">
    <location>
        <begin position="173"/>
        <end position="184"/>
    </location>
</feature>
<feature type="region of interest" description="Disordered" evidence="1">
    <location>
        <begin position="147"/>
        <end position="201"/>
    </location>
</feature>
<feature type="region of interest" description="Disordered" evidence="1">
    <location>
        <begin position="28"/>
        <end position="116"/>
    </location>
</feature>
<dbReference type="EMBL" id="MU005570">
    <property type="protein sequence ID" value="KAF2690741.1"/>
    <property type="molecule type" value="Genomic_DNA"/>
</dbReference>
<reference evidence="2" key="1">
    <citation type="journal article" date="2020" name="Stud. Mycol.">
        <title>101 Dothideomycetes genomes: a test case for predicting lifestyles and emergence of pathogens.</title>
        <authorList>
            <person name="Haridas S."/>
            <person name="Albert R."/>
            <person name="Binder M."/>
            <person name="Bloem J."/>
            <person name="Labutti K."/>
            <person name="Salamov A."/>
            <person name="Andreopoulos B."/>
            <person name="Baker S."/>
            <person name="Barry K."/>
            <person name="Bills G."/>
            <person name="Bluhm B."/>
            <person name="Cannon C."/>
            <person name="Castanera R."/>
            <person name="Culley D."/>
            <person name="Daum C."/>
            <person name="Ezra D."/>
            <person name="Gonzalez J."/>
            <person name="Henrissat B."/>
            <person name="Kuo A."/>
            <person name="Liang C."/>
            <person name="Lipzen A."/>
            <person name="Lutzoni F."/>
            <person name="Magnuson J."/>
            <person name="Mondo S."/>
            <person name="Nolan M."/>
            <person name="Ohm R."/>
            <person name="Pangilinan J."/>
            <person name="Park H.-J."/>
            <person name="Ramirez L."/>
            <person name="Alfaro M."/>
            <person name="Sun H."/>
            <person name="Tritt A."/>
            <person name="Yoshinaga Y."/>
            <person name="Zwiers L.-H."/>
            <person name="Turgeon B."/>
            <person name="Goodwin S."/>
            <person name="Spatafora J."/>
            <person name="Crous P."/>
            <person name="Grigoriev I."/>
        </authorList>
    </citation>
    <scope>NUCLEOTIDE SEQUENCE</scope>
    <source>
        <strain evidence="2">CBS 122367</strain>
    </source>
</reference>
<name>A0A6G1JKJ5_9PLEO</name>
<proteinExistence type="predicted"/>
<evidence type="ECO:0000313" key="2">
    <source>
        <dbReference type="EMBL" id="KAF2690741.1"/>
    </source>
</evidence>